<dbReference type="EMBL" id="WHVB01000011">
    <property type="protein sequence ID" value="KAF8478401.1"/>
    <property type="molecule type" value="Genomic_DNA"/>
</dbReference>
<evidence type="ECO:0000259" key="6">
    <source>
        <dbReference type="PROSITE" id="PS50011"/>
    </source>
</evidence>
<evidence type="ECO:0000313" key="8">
    <source>
        <dbReference type="Proteomes" id="UP000759537"/>
    </source>
</evidence>
<reference evidence="7" key="2">
    <citation type="journal article" date="2020" name="Nat. Commun.">
        <title>Large-scale genome sequencing of mycorrhizal fungi provides insights into the early evolution of symbiotic traits.</title>
        <authorList>
            <person name="Miyauchi S."/>
            <person name="Kiss E."/>
            <person name="Kuo A."/>
            <person name="Drula E."/>
            <person name="Kohler A."/>
            <person name="Sanchez-Garcia M."/>
            <person name="Morin E."/>
            <person name="Andreopoulos B."/>
            <person name="Barry K.W."/>
            <person name="Bonito G."/>
            <person name="Buee M."/>
            <person name="Carver A."/>
            <person name="Chen C."/>
            <person name="Cichocki N."/>
            <person name="Clum A."/>
            <person name="Culley D."/>
            <person name="Crous P.W."/>
            <person name="Fauchery L."/>
            <person name="Girlanda M."/>
            <person name="Hayes R.D."/>
            <person name="Keri Z."/>
            <person name="LaButti K."/>
            <person name="Lipzen A."/>
            <person name="Lombard V."/>
            <person name="Magnuson J."/>
            <person name="Maillard F."/>
            <person name="Murat C."/>
            <person name="Nolan M."/>
            <person name="Ohm R.A."/>
            <person name="Pangilinan J."/>
            <person name="Pereira M.F."/>
            <person name="Perotto S."/>
            <person name="Peter M."/>
            <person name="Pfister S."/>
            <person name="Riley R."/>
            <person name="Sitrit Y."/>
            <person name="Stielow J.B."/>
            <person name="Szollosi G."/>
            <person name="Zifcakova L."/>
            <person name="Stursova M."/>
            <person name="Spatafora J.W."/>
            <person name="Tedersoo L."/>
            <person name="Vaario L.M."/>
            <person name="Yamada A."/>
            <person name="Yan M."/>
            <person name="Wang P."/>
            <person name="Xu J."/>
            <person name="Bruns T."/>
            <person name="Baldrian P."/>
            <person name="Vilgalys R."/>
            <person name="Dunand C."/>
            <person name="Henrissat B."/>
            <person name="Grigoriev I.V."/>
            <person name="Hibbett D."/>
            <person name="Nagy L.G."/>
            <person name="Martin F.M."/>
        </authorList>
    </citation>
    <scope>NUCLEOTIDE SEQUENCE</scope>
    <source>
        <strain evidence="7">Prilba</strain>
    </source>
</reference>
<dbReference type="Proteomes" id="UP000759537">
    <property type="component" value="Unassembled WGS sequence"/>
</dbReference>
<comment type="similarity">
    <text evidence="5">Belongs to the protein kinase superfamily.</text>
</comment>
<dbReference type="Gene3D" id="3.30.200.20">
    <property type="entry name" value="Phosphorylase Kinase, domain 1"/>
    <property type="match status" value="1"/>
</dbReference>
<dbReference type="InterPro" id="IPR000719">
    <property type="entry name" value="Prot_kinase_dom"/>
</dbReference>
<dbReference type="PROSITE" id="PS00107">
    <property type="entry name" value="PROTEIN_KINASE_ATP"/>
    <property type="match status" value="1"/>
</dbReference>
<evidence type="ECO:0000256" key="4">
    <source>
        <dbReference type="PROSITE-ProRule" id="PRU10141"/>
    </source>
</evidence>
<keyword evidence="7" id="KW-0418">Kinase</keyword>
<evidence type="ECO:0000256" key="2">
    <source>
        <dbReference type="ARBA" id="ARBA00022741"/>
    </source>
</evidence>
<dbReference type="Gene3D" id="1.10.510.10">
    <property type="entry name" value="Transferase(Phosphotransferase) domain 1"/>
    <property type="match status" value="2"/>
</dbReference>
<dbReference type="InterPro" id="IPR050235">
    <property type="entry name" value="CK1_Ser-Thr_kinase"/>
</dbReference>
<dbReference type="SMART" id="SM00220">
    <property type="entry name" value="S_TKc"/>
    <property type="match status" value="1"/>
</dbReference>
<dbReference type="GO" id="GO:0005524">
    <property type="term" value="F:ATP binding"/>
    <property type="evidence" value="ECO:0007669"/>
    <property type="project" value="UniProtKB-UniRule"/>
</dbReference>
<dbReference type="PROSITE" id="PS00108">
    <property type="entry name" value="PROTEIN_KINASE_ST"/>
    <property type="match status" value="1"/>
</dbReference>
<keyword evidence="5" id="KW-0723">Serine/threonine-protein kinase</keyword>
<dbReference type="AlphaFoldDB" id="A0A9P5MTG4"/>
<reference evidence="7" key="1">
    <citation type="submission" date="2019-10" db="EMBL/GenBank/DDBJ databases">
        <authorList>
            <consortium name="DOE Joint Genome Institute"/>
            <person name="Kuo A."/>
            <person name="Miyauchi S."/>
            <person name="Kiss E."/>
            <person name="Drula E."/>
            <person name="Kohler A."/>
            <person name="Sanchez-Garcia M."/>
            <person name="Andreopoulos B."/>
            <person name="Barry K.W."/>
            <person name="Bonito G."/>
            <person name="Buee M."/>
            <person name="Carver A."/>
            <person name="Chen C."/>
            <person name="Cichocki N."/>
            <person name="Clum A."/>
            <person name="Culley D."/>
            <person name="Crous P.W."/>
            <person name="Fauchery L."/>
            <person name="Girlanda M."/>
            <person name="Hayes R."/>
            <person name="Keri Z."/>
            <person name="LaButti K."/>
            <person name="Lipzen A."/>
            <person name="Lombard V."/>
            <person name="Magnuson J."/>
            <person name="Maillard F."/>
            <person name="Morin E."/>
            <person name="Murat C."/>
            <person name="Nolan M."/>
            <person name="Ohm R."/>
            <person name="Pangilinan J."/>
            <person name="Pereira M."/>
            <person name="Perotto S."/>
            <person name="Peter M."/>
            <person name="Riley R."/>
            <person name="Sitrit Y."/>
            <person name="Stielow B."/>
            <person name="Szollosi G."/>
            <person name="Zifcakova L."/>
            <person name="Stursova M."/>
            <person name="Spatafora J.W."/>
            <person name="Tedersoo L."/>
            <person name="Vaario L.-M."/>
            <person name="Yamada A."/>
            <person name="Yan M."/>
            <person name="Wang P."/>
            <person name="Xu J."/>
            <person name="Bruns T."/>
            <person name="Baldrian P."/>
            <person name="Vilgalys R."/>
            <person name="Henrissat B."/>
            <person name="Grigoriev I.V."/>
            <person name="Hibbett D."/>
            <person name="Nagy L.G."/>
            <person name="Martin F.M."/>
        </authorList>
    </citation>
    <scope>NUCLEOTIDE SEQUENCE</scope>
    <source>
        <strain evidence="7">Prilba</strain>
    </source>
</reference>
<organism evidence="7 8">
    <name type="scientific">Russula ochroleuca</name>
    <dbReference type="NCBI Taxonomy" id="152965"/>
    <lineage>
        <taxon>Eukaryota</taxon>
        <taxon>Fungi</taxon>
        <taxon>Dikarya</taxon>
        <taxon>Basidiomycota</taxon>
        <taxon>Agaricomycotina</taxon>
        <taxon>Agaricomycetes</taxon>
        <taxon>Russulales</taxon>
        <taxon>Russulaceae</taxon>
        <taxon>Russula</taxon>
    </lineage>
</organism>
<proteinExistence type="inferred from homology"/>
<evidence type="ECO:0000256" key="5">
    <source>
        <dbReference type="RuleBase" id="RU000304"/>
    </source>
</evidence>
<keyword evidence="2 4" id="KW-0547">Nucleotide-binding</keyword>
<dbReference type="InterPro" id="IPR011009">
    <property type="entry name" value="Kinase-like_dom_sf"/>
</dbReference>
<keyword evidence="7" id="KW-0808">Transferase</keyword>
<dbReference type="EC" id="2.7.11.1" evidence="1"/>
<name>A0A9P5MTG4_9AGAM</name>
<keyword evidence="3 4" id="KW-0067">ATP-binding</keyword>
<dbReference type="SUPFAM" id="SSF56112">
    <property type="entry name" value="Protein kinase-like (PK-like)"/>
    <property type="match status" value="1"/>
</dbReference>
<dbReference type="PROSITE" id="PS50011">
    <property type="entry name" value="PROTEIN_KINASE_DOM"/>
    <property type="match status" value="1"/>
</dbReference>
<feature type="domain" description="Protein kinase" evidence="6">
    <location>
        <begin position="10"/>
        <end position="249"/>
    </location>
</feature>
<sequence>MNLVRIDRRYRLRRRLGFGSSGEIYMAHDIFSGQDIAVKLKPMQGSCCTLEHEFNIYEKLAGGLGILFVHSFRIECGYNVMVMKRLGPSLEQLFSDCHFRFSTRTILLLASQLNFIYRDLKPSNIIMGVRKHTDIVYIIDFGLLKEFRHPDTYLHIPYTRAQGLIGMATFTSTHSHLGFELESKLTTSAHDLCQGLPVQLGTFLEYSRSLSFDGKPDYDYLYNLFQAPLLWEGFRSDMTFDWNDSDNGA</sequence>
<dbReference type="Pfam" id="PF00069">
    <property type="entry name" value="Pkinase"/>
    <property type="match status" value="1"/>
</dbReference>
<evidence type="ECO:0000256" key="1">
    <source>
        <dbReference type="ARBA" id="ARBA00012513"/>
    </source>
</evidence>
<protein>
    <recommendedName>
        <fullName evidence="1">non-specific serine/threonine protein kinase</fullName>
        <ecNumber evidence="1">2.7.11.1</ecNumber>
    </recommendedName>
</protein>
<feature type="binding site" evidence="4">
    <location>
        <position position="39"/>
    </location>
    <ligand>
        <name>ATP</name>
        <dbReference type="ChEBI" id="CHEBI:30616"/>
    </ligand>
</feature>
<evidence type="ECO:0000313" key="7">
    <source>
        <dbReference type="EMBL" id="KAF8478401.1"/>
    </source>
</evidence>
<evidence type="ECO:0000256" key="3">
    <source>
        <dbReference type="ARBA" id="ARBA00022840"/>
    </source>
</evidence>
<dbReference type="OrthoDB" id="3203292at2759"/>
<comment type="caution">
    <text evidence="7">The sequence shown here is derived from an EMBL/GenBank/DDBJ whole genome shotgun (WGS) entry which is preliminary data.</text>
</comment>
<keyword evidence="8" id="KW-1185">Reference proteome</keyword>
<dbReference type="InterPro" id="IPR008271">
    <property type="entry name" value="Ser/Thr_kinase_AS"/>
</dbReference>
<dbReference type="InterPro" id="IPR017441">
    <property type="entry name" value="Protein_kinase_ATP_BS"/>
</dbReference>
<dbReference type="GO" id="GO:0004674">
    <property type="term" value="F:protein serine/threonine kinase activity"/>
    <property type="evidence" value="ECO:0007669"/>
    <property type="project" value="UniProtKB-KW"/>
</dbReference>
<dbReference type="PANTHER" id="PTHR11909">
    <property type="entry name" value="CASEIN KINASE-RELATED"/>
    <property type="match status" value="1"/>
</dbReference>
<gene>
    <name evidence="7" type="ORF">DFH94DRAFT_682851</name>
</gene>
<accession>A0A9P5MTG4</accession>